<protein>
    <recommendedName>
        <fullName evidence="4">DUF4148 domain-containing protein</fullName>
    </recommendedName>
</protein>
<dbReference type="Proteomes" id="UP000245396">
    <property type="component" value="Unassembled WGS sequence"/>
</dbReference>
<sequence>MKKTVIALSALVLTTGIAAAQDAQAVRHDAAPASVVVNHPTNIDYSSNAAISSPAGATNQQERAQIIRQRADNR</sequence>
<dbReference type="AlphaFoldDB" id="A0A316BYF2"/>
<evidence type="ECO:0000256" key="1">
    <source>
        <dbReference type="SAM" id="SignalP"/>
    </source>
</evidence>
<accession>A0A316BYF2</accession>
<feature type="chain" id="PRO_5016403563" description="DUF4148 domain-containing protein" evidence="1">
    <location>
        <begin position="21"/>
        <end position="74"/>
    </location>
</feature>
<feature type="signal peptide" evidence="1">
    <location>
        <begin position="1"/>
        <end position="20"/>
    </location>
</feature>
<keyword evidence="3" id="KW-1185">Reference proteome</keyword>
<evidence type="ECO:0008006" key="4">
    <source>
        <dbReference type="Google" id="ProtNLM"/>
    </source>
</evidence>
<name>A0A316BYF2_PSESE</name>
<proteinExistence type="predicted"/>
<organism evidence="2 3">
    <name type="scientific">Pseudaminobacter salicylatoxidans</name>
    <dbReference type="NCBI Taxonomy" id="93369"/>
    <lineage>
        <taxon>Bacteria</taxon>
        <taxon>Pseudomonadati</taxon>
        <taxon>Pseudomonadota</taxon>
        <taxon>Alphaproteobacteria</taxon>
        <taxon>Hyphomicrobiales</taxon>
        <taxon>Phyllobacteriaceae</taxon>
        <taxon>Pseudaminobacter</taxon>
    </lineage>
</organism>
<comment type="caution">
    <text evidence="2">The sequence shown here is derived from an EMBL/GenBank/DDBJ whole genome shotgun (WGS) entry which is preliminary data.</text>
</comment>
<keyword evidence="1" id="KW-0732">Signal</keyword>
<gene>
    <name evidence="2" type="ORF">C7441_11574</name>
</gene>
<evidence type="ECO:0000313" key="2">
    <source>
        <dbReference type="EMBL" id="PWJ79464.1"/>
    </source>
</evidence>
<dbReference type="RefSeq" id="WP_019170415.1">
    <property type="nucleotide sequence ID" value="NZ_QGGG01000015.1"/>
</dbReference>
<reference evidence="2 3" key="1">
    <citation type="submission" date="2018-05" db="EMBL/GenBank/DDBJ databases">
        <title>Genomic Encyclopedia of Type Strains, Phase IV (KMG-IV): sequencing the most valuable type-strain genomes for metagenomic binning, comparative biology and taxonomic classification.</title>
        <authorList>
            <person name="Goeker M."/>
        </authorList>
    </citation>
    <scope>NUCLEOTIDE SEQUENCE [LARGE SCALE GENOMIC DNA]</scope>
    <source>
        <strain evidence="2 3">DSM 6986</strain>
    </source>
</reference>
<evidence type="ECO:0000313" key="3">
    <source>
        <dbReference type="Proteomes" id="UP000245396"/>
    </source>
</evidence>
<dbReference type="EMBL" id="QGGG01000015">
    <property type="protein sequence ID" value="PWJ79464.1"/>
    <property type="molecule type" value="Genomic_DNA"/>
</dbReference>